<accession>A0ABY7GHU2</accession>
<dbReference type="PANTHER" id="PTHR43318">
    <property type="entry name" value="UDP-N-ACETYLGLUCOSAMINE 4,6-DEHYDRATASE"/>
    <property type="match status" value="1"/>
</dbReference>
<feature type="transmembrane region" description="Helical" evidence="2">
    <location>
        <begin position="12"/>
        <end position="29"/>
    </location>
</feature>
<dbReference type="InterPro" id="IPR003869">
    <property type="entry name" value="Polysac_CapD-like"/>
</dbReference>
<keyword evidence="2" id="KW-0472">Membrane</keyword>
<dbReference type="CDD" id="cd05237">
    <property type="entry name" value="UDP_invert_4-6DH_SDR_e"/>
    <property type="match status" value="1"/>
</dbReference>
<keyword evidence="5" id="KW-1185">Reference proteome</keyword>
<dbReference type="SUPFAM" id="SSF51735">
    <property type="entry name" value="NAD(P)-binding Rossmann-fold domains"/>
    <property type="match status" value="2"/>
</dbReference>
<organism evidence="4 5">
    <name type="scientific">Methylomonas rapida</name>
    <dbReference type="NCBI Taxonomy" id="2963939"/>
    <lineage>
        <taxon>Bacteria</taxon>
        <taxon>Pseudomonadati</taxon>
        <taxon>Pseudomonadota</taxon>
        <taxon>Gammaproteobacteria</taxon>
        <taxon>Methylococcales</taxon>
        <taxon>Methylococcaceae</taxon>
        <taxon>Methylomonas</taxon>
    </lineage>
</organism>
<sequence length="612" mass="68636">MAFKFRSRTSIFIHDLLMVPLAWFGAYWLRFNLDVIPDDYFYSGLLFLPVVIAIQVTAFSAFGLYRGVWRFSSMPDLVRIAQSVLTGIFFITGLLFLYNRLEGVPRSVLPLYVLILLAFLCVPRFVYRFWKERGFVERVGQRALIVGAGSAGEMLARDLLSNPDSGYIPVIFADDQPSKFRREIRGIRVAGRVEQLADLIEQWEIEVVLIAVPSATDSQMRRIVEICESCHVPFQTLPSVKELLSGSVTKANLRNVSIMDILGRDPVRLDWQRIRSSLNDKTIVVTGGGGSIGSELCKQLARLQPRKLIIFDQCEFNLYKIDADLTRLNSQLQHLAVLGDVADPLAVGQLIDQQRPDVIFHAAAYKHVPLLESQAREAVHNNLIGTKILAEAAIAGAVERFVLISTDKAVNPTNVMGATKRAAEILCQNLNRNGVTRFMTVRFGNVLDSAGSVVPLFREQIQAGGPVTVTHPDITRYFMTIPEACQLIMQAETVGEGGEIFVLDMGEPVKIVYLAEQMIRLSGKVPGKDIKIEFVGLRPGEKLYEELFHDEEKLIETGYSKLRLARARIYDNDQWFDTISQLTLACQSTDQQHVLQLLKNLVPEFKSDTSIS</sequence>
<feature type="domain" description="Polysaccharide biosynthesis protein CapD-like" evidence="3">
    <location>
        <begin position="283"/>
        <end position="562"/>
    </location>
</feature>
<keyword evidence="2" id="KW-0812">Transmembrane</keyword>
<dbReference type="Pfam" id="PF02719">
    <property type="entry name" value="Polysacc_synt_2"/>
    <property type="match status" value="1"/>
</dbReference>
<keyword evidence="2" id="KW-1133">Transmembrane helix</keyword>
<feature type="transmembrane region" description="Helical" evidence="2">
    <location>
        <begin position="77"/>
        <end position="97"/>
    </location>
</feature>
<comment type="similarity">
    <text evidence="1">Belongs to the polysaccharide synthase family.</text>
</comment>
<evidence type="ECO:0000256" key="2">
    <source>
        <dbReference type="SAM" id="Phobius"/>
    </source>
</evidence>
<dbReference type="Pfam" id="PF13727">
    <property type="entry name" value="CoA_binding_3"/>
    <property type="match status" value="1"/>
</dbReference>
<dbReference type="PANTHER" id="PTHR43318:SF1">
    <property type="entry name" value="POLYSACCHARIDE BIOSYNTHESIS PROTEIN EPSC-RELATED"/>
    <property type="match status" value="1"/>
</dbReference>
<evidence type="ECO:0000313" key="4">
    <source>
        <dbReference type="EMBL" id="WAR43799.1"/>
    </source>
</evidence>
<feature type="transmembrane region" description="Helical" evidence="2">
    <location>
        <begin position="109"/>
        <end position="127"/>
    </location>
</feature>
<reference evidence="4" key="1">
    <citation type="submission" date="2022-11" db="EMBL/GenBank/DDBJ databases">
        <title>Methylomonas rapida sp. nov., Carotenoid-Producing Obligate Methanotrophs with High Growth Characteristics and Biotechnological Potential.</title>
        <authorList>
            <person name="Tikhonova E.N."/>
            <person name="Suleimanov R.Z."/>
            <person name="Miroshnikov K."/>
            <person name="Oshkin I.Y."/>
            <person name="Belova S.E."/>
            <person name="Danilova O.V."/>
            <person name="Ashikhmin A."/>
            <person name="Konopkin A."/>
            <person name="But S.Y."/>
            <person name="Khmelenina V.N."/>
            <person name="Kuznetsov N."/>
            <person name="Pimenov N.V."/>
            <person name="Dedysh S.N."/>
        </authorList>
    </citation>
    <scope>NUCLEOTIDE SEQUENCE</scope>
    <source>
        <strain evidence="4">MP1</strain>
    </source>
</reference>
<dbReference type="EMBL" id="CP113517">
    <property type="protein sequence ID" value="WAR43799.1"/>
    <property type="molecule type" value="Genomic_DNA"/>
</dbReference>
<evidence type="ECO:0000259" key="3">
    <source>
        <dbReference type="Pfam" id="PF02719"/>
    </source>
</evidence>
<dbReference type="Gene3D" id="3.40.50.720">
    <property type="entry name" value="NAD(P)-binding Rossmann-like Domain"/>
    <property type="match status" value="2"/>
</dbReference>
<gene>
    <name evidence="4" type="ORF">NM686_015640</name>
</gene>
<feature type="transmembrane region" description="Helical" evidence="2">
    <location>
        <begin position="41"/>
        <end position="65"/>
    </location>
</feature>
<dbReference type="InterPro" id="IPR036291">
    <property type="entry name" value="NAD(P)-bd_dom_sf"/>
</dbReference>
<evidence type="ECO:0000256" key="1">
    <source>
        <dbReference type="ARBA" id="ARBA00007430"/>
    </source>
</evidence>
<protein>
    <submittedName>
        <fullName evidence="4">Nucleoside-diphosphate sugar epimerase/dehydratase</fullName>
    </submittedName>
</protein>
<dbReference type="Proteomes" id="UP001162780">
    <property type="component" value="Chromosome"/>
</dbReference>
<dbReference type="RefSeq" id="WP_255188786.1">
    <property type="nucleotide sequence ID" value="NZ_CP113517.1"/>
</dbReference>
<proteinExistence type="inferred from homology"/>
<evidence type="ECO:0000313" key="5">
    <source>
        <dbReference type="Proteomes" id="UP001162780"/>
    </source>
</evidence>
<dbReference type="InterPro" id="IPR051203">
    <property type="entry name" value="Polysaccharide_Synthase-Rel"/>
</dbReference>
<name>A0ABY7GHU2_9GAMM</name>